<feature type="chain" id="PRO_5002893182" description="Porin" evidence="1">
    <location>
        <begin position="25"/>
        <end position="420"/>
    </location>
</feature>
<keyword evidence="3" id="KW-1185">Reference proteome</keyword>
<feature type="signal peptide" evidence="1">
    <location>
        <begin position="1"/>
        <end position="24"/>
    </location>
</feature>
<evidence type="ECO:0008006" key="4">
    <source>
        <dbReference type="Google" id="ProtNLM"/>
    </source>
</evidence>
<dbReference type="Proteomes" id="UP000003688">
    <property type="component" value="Unassembled WGS sequence"/>
</dbReference>
<gene>
    <name evidence="2" type="ORF">Cflav_PD0646</name>
</gene>
<keyword evidence="1" id="KW-0732">Signal</keyword>
<dbReference type="EMBL" id="ABOX02000058">
    <property type="protein sequence ID" value="EEF57764.1"/>
    <property type="molecule type" value="Genomic_DNA"/>
</dbReference>
<evidence type="ECO:0000256" key="1">
    <source>
        <dbReference type="SAM" id="SignalP"/>
    </source>
</evidence>
<sequence precursor="true">MKFNKWTLGLAAVGAVSLASAAQAEEKSSTVMTALSSTVLSGYVDTSMQWNIGTGDSHAPAYKYGGSTKADGFNLNAVKVTLEKPLDEAEWAAGYKADLFFGPDANLFPFGLGTSSSGVAISDFAIKQAYVALRAPVGNGLDFKVGVFDSIIGYESTEAGNNPNFTRSWGHTFEPSTQTGVLSTYRINNNVALAAGIANTESAIINSRAFPTVNPLTSGNKAESYKTYMGSIALTAPDNWGFISGSSLYGGVINGFNNAQQANQTSLYVGTTVATPVQGLRVGASYDYEGISQQSDAGGTTPSAYANAVALYTSFQATEKLSLHVRGEYATMSKSLASGFQANNFGVASEMLALTGTVQYDLWKNVISRLEIRWDHALDGSTAFGGTGTPLLNSDTPPGLASTGNRRNSYIIAANVIYKF</sequence>
<dbReference type="AlphaFoldDB" id="B9XQY7"/>
<comment type="caution">
    <text evidence="2">The sequence shown here is derived from an EMBL/GenBank/DDBJ whole genome shotgun (WGS) entry which is preliminary data.</text>
</comment>
<evidence type="ECO:0000313" key="3">
    <source>
        <dbReference type="Proteomes" id="UP000003688"/>
    </source>
</evidence>
<dbReference type="STRING" id="320771.Cflav_PD0646"/>
<protein>
    <recommendedName>
        <fullName evidence="4">Porin</fullName>
    </recommendedName>
</protein>
<accession>B9XQY7</accession>
<dbReference type="RefSeq" id="WP_007418222.1">
    <property type="nucleotide sequence ID" value="NZ_ABOX02000058.1"/>
</dbReference>
<dbReference type="InterPro" id="IPR011486">
    <property type="entry name" value="BBP2"/>
</dbReference>
<dbReference type="OrthoDB" id="177165at2"/>
<reference evidence="2 3" key="1">
    <citation type="journal article" date="2011" name="J. Bacteriol.">
        <title>Genome sequence of 'Pedosphaera parvula' Ellin514, an aerobic Verrucomicrobial isolate from pasture soil.</title>
        <authorList>
            <person name="Kant R."/>
            <person name="van Passel M.W."/>
            <person name="Sangwan P."/>
            <person name="Palva A."/>
            <person name="Lucas S."/>
            <person name="Copeland A."/>
            <person name="Lapidus A."/>
            <person name="Glavina Del Rio T."/>
            <person name="Dalin E."/>
            <person name="Tice H."/>
            <person name="Bruce D."/>
            <person name="Goodwin L."/>
            <person name="Pitluck S."/>
            <person name="Chertkov O."/>
            <person name="Larimer F.W."/>
            <person name="Land M.L."/>
            <person name="Hauser L."/>
            <person name="Brettin T.S."/>
            <person name="Detter J.C."/>
            <person name="Han S."/>
            <person name="de Vos W.M."/>
            <person name="Janssen P.H."/>
            <person name="Smidt H."/>
        </authorList>
    </citation>
    <scope>NUCLEOTIDE SEQUENCE [LARGE SCALE GENOMIC DNA]</scope>
    <source>
        <strain evidence="2 3">Ellin514</strain>
    </source>
</reference>
<organism evidence="2 3">
    <name type="scientific">Pedosphaera parvula (strain Ellin514)</name>
    <dbReference type="NCBI Taxonomy" id="320771"/>
    <lineage>
        <taxon>Bacteria</taxon>
        <taxon>Pseudomonadati</taxon>
        <taxon>Verrucomicrobiota</taxon>
        <taxon>Pedosphaerae</taxon>
        <taxon>Pedosphaerales</taxon>
        <taxon>Pedosphaeraceae</taxon>
        <taxon>Pedosphaera</taxon>
    </lineage>
</organism>
<evidence type="ECO:0000313" key="2">
    <source>
        <dbReference type="EMBL" id="EEF57764.1"/>
    </source>
</evidence>
<name>B9XQY7_PEDPL</name>
<proteinExistence type="predicted"/>
<dbReference type="Pfam" id="PF07642">
    <property type="entry name" value="BBP2"/>
    <property type="match status" value="1"/>
</dbReference>